<dbReference type="Proteomes" id="UP001055091">
    <property type="component" value="Unassembled WGS sequence"/>
</dbReference>
<reference evidence="7" key="1">
    <citation type="submission" date="2022-01" db="EMBL/GenBank/DDBJ databases">
        <title>Novel bile acid biosynthetic pathways are enriched in the microbiome of centenarians.</title>
        <authorList>
            <person name="Sato Y."/>
            <person name="Atarashi K."/>
            <person name="Plichta R.D."/>
            <person name="Arai Y."/>
            <person name="Sasajima S."/>
            <person name="Kearney M.S."/>
            <person name="Suda W."/>
            <person name="Takeshita K."/>
            <person name="Sasaki T."/>
            <person name="Okamoto S."/>
            <person name="Skelly N.A."/>
            <person name="Okamura Y."/>
            <person name="Vlamakis H."/>
            <person name="Li Y."/>
            <person name="Tanoue T."/>
            <person name="Takei H."/>
            <person name="Nittono H."/>
            <person name="Narushima S."/>
            <person name="Irie J."/>
            <person name="Itoh H."/>
            <person name="Moriya K."/>
            <person name="Sugiura Y."/>
            <person name="Suematsu M."/>
            <person name="Moritoki N."/>
            <person name="Shibata S."/>
            <person name="Littman R.D."/>
            <person name="Fischbach A.M."/>
            <person name="Uwamino Y."/>
            <person name="Inoue T."/>
            <person name="Honda A."/>
            <person name="Hattori M."/>
            <person name="Murai T."/>
            <person name="Xavier J.R."/>
            <person name="Hirose N."/>
            <person name="Honda K."/>
        </authorList>
    </citation>
    <scope>NUCLEOTIDE SEQUENCE</scope>
    <source>
        <strain evidence="7">CE91-St55</strain>
    </source>
</reference>
<evidence type="ECO:0000313" key="8">
    <source>
        <dbReference type="Proteomes" id="UP001055091"/>
    </source>
</evidence>
<keyword evidence="2" id="KW-0813">Transport</keyword>
<evidence type="ECO:0000256" key="2">
    <source>
        <dbReference type="ARBA" id="ARBA00022448"/>
    </source>
</evidence>
<name>A0A413LDH6_9FIRM</name>
<evidence type="ECO:0000313" key="7">
    <source>
        <dbReference type="EMBL" id="GKH01609.1"/>
    </source>
</evidence>
<keyword evidence="5" id="KW-1133">Transmembrane helix</keyword>
<keyword evidence="4" id="KW-0812">Transmembrane</keyword>
<dbReference type="GO" id="GO:0022857">
    <property type="term" value="F:transmembrane transporter activity"/>
    <property type="evidence" value="ECO:0007669"/>
    <property type="project" value="InterPro"/>
</dbReference>
<evidence type="ECO:0000256" key="3">
    <source>
        <dbReference type="ARBA" id="ARBA00022475"/>
    </source>
</evidence>
<evidence type="ECO:0000256" key="5">
    <source>
        <dbReference type="ARBA" id="ARBA00022989"/>
    </source>
</evidence>
<comment type="subcellular location">
    <subcellularLocation>
        <location evidence="1">Cell membrane</location>
        <topology evidence="1">Multi-pass membrane protein</topology>
    </subcellularLocation>
</comment>
<evidence type="ECO:0000256" key="6">
    <source>
        <dbReference type="ARBA" id="ARBA00023136"/>
    </source>
</evidence>
<accession>A0A413LDH6</accession>
<dbReference type="InterPro" id="IPR020846">
    <property type="entry name" value="MFS_dom"/>
</dbReference>
<keyword evidence="3" id="KW-1003">Cell membrane</keyword>
<dbReference type="PANTHER" id="PTHR43124">
    <property type="entry name" value="PURINE EFFLUX PUMP PBUE"/>
    <property type="match status" value="1"/>
</dbReference>
<dbReference type="InterPro" id="IPR036259">
    <property type="entry name" value="MFS_trans_sf"/>
</dbReference>
<dbReference type="Pfam" id="PF07690">
    <property type="entry name" value="MFS_1"/>
    <property type="match status" value="1"/>
</dbReference>
<evidence type="ECO:0000256" key="1">
    <source>
        <dbReference type="ARBA" id="ARBA00004651"/>
    </source>
</evidence>
<dbReference type="CDD" id="cd06174">
    <property type="entry name" value="MFS"/>
    <property type="match status" value="1"/>
</dbReference>
<comment type="caution">
    <text evidence="7">The sequence shown here is derived from an EMBL/GenBank/DDBJ whole genome shotgun (WGS) entry which is preliminary data.</text>
</comment>
<dbReference type="AlphaFoldDB" id="A0A413LDH6"/>
<evidence type="ECO:0000256" key="4">
    <source>
        <dbReference type="ARBA" id="ARBA00022692"/>
    </source>
</evidence>
<dbReference type="SUPFAM" id="SSF103473">
    <property type="entry name" value="MFS general substrate transporter"/>
    <property type="match status" value="1"/>
</dbReference>
<dbReference type="InterPro" id="IPR011701">
    <property type="entry name" value="MFS"/>
</dbReference>
<organism evidence="7 8">
    <name type="scientific">Hungatella hathewayi</name>
    <dbReference type="NCBI Taxonomy" id="154046"/>
    <lineage>
        <taxon>Bacteria</taxon>
        <taxon>Bacillati</taxon>
        <taxon>Bacillota</taxon>
        <taxon>Clostridia</taxon>
        <taxon>Lachnospirales</taxon>
        <taxon>Lachnospiraceae</taxon>
        <taxon>Hungatella</taxon>
    </lineage>
</organism>
<dbReference type="RefSeq" id="WP_006774637.1">
    <property type="nucleotide sequence ID" value="NZ_BQNJ01000001.1"/>
</dbReference>
<protein>
    <submittedName>
        <fullName evidence="7">MFS transporter</fullName>
    </submittedName>
</protein>
<dbReference type="PROSITE" id="PS50850">
    <property type="entry name" value="MFS"/>
    <property type="match status" value="1"/>
</dbReference>
<dbReference type="GO" id="GO:0005886">
    <property type="term" value="C:plasma membrane"/>
    <property type="evidence" value="ECO:0007669"/>
    <property type="project" value="UniProtKB-SubCell"/>
</dbReference>
<dbReference type="GeneID" id="93152430"/>
<sequence>MSNSKVSITGRQLLIVFFMGLAFAVVYATPFVQYVFYDDLAGALHASNTQLGFLIAIFGIGNLLAPLGGALSDKFNTKKVYLLGMFITCALDFLLAMKMSYAFAVFIWAGLAVAGLILYFPAHTKLVRLVGDEESQGTIFGFTESACGLASVIINFVALGLYAKVAVGAMGGVAGLKAVIISYGAVGLLATVALIFLLPNPEKAGSSADGGEETKLSVKEWIGVFKDPRTWFAGIAVFATYSTYQTLSYFTPYFTNVLGATVIGSGAIAIIRTYGIRIIGAPLGGYMGDRIHSVSTVISTVLAFAAVITLIFMFMPAGVPSVLLTAMTLVIGFMVHIARGGMFAVPSEVKIPCRYAASTAGFVCAIGFCPDLFQAAMYGHWMDTYGNAGYTRIFIYIIIIMLIGVVNGIATAFYKKKYVVTGRVPVEGGSEGDRAS</sequence>
<proteinExistence type="predicted"/>
<dbReference type="Gene3D" id="1.20.1250.20">
    <property type="entry name" value="MFS general substrate transporter like domains"/>
    <property type="match status" value="2"/>
</dbReference>
<dbReference type="InterPro" id="IPR050189">
    <property type="entry name" value="MFS_Efflux_Transporters"/>
</dbReference>
<keyword evidence="6" id="KW-0472">Membrane</keyword>
<gene>
    <name evidence="7" type="ORF">CE91St55_35900</name>
</gene>
<dbReference type="PANTHER" id="PTHR43124:SF3">
    <property type="entry name" value="CHLORAMPHENICOL EFFLUX PUMP RV0191"/>
    <property type="match status" value="1"/>
</dbReference>
<dbReference type="EMBL" id="BQNJ01000001">
    <property type="protein sequence ID" value="GKH01609.1"/>
    <property type="molecule type" value="Genomic_DNA"/>
</dbReference>